<gene>
    <name evidence="2" type="ORF">PMKS-003613</name>
</gene>
<name>A0A1Q2YKN1_9ASCO</name>
<evidence type="ECO:0000313" key="2">
    <source>
        <dbReference type="EMBL" id="GAV30106.1"/>
    </source>
</evidence>
<feature type="chain" id="PRO_5012207949" description="Hyphally-regulated cell wall protein N-terminal domain-containing protein" evidence="1">
    <location>
        <begin position="19"/>
        <end position="125"/>
    </location>
</feature>
<feature type="signal peptide" evidence="1">
    <location>
        <begin position="1"/>
        <end position="18"/>
    </location>
</feature>
<comment type="caution">
    <text evidence="2">The sequence shown here is derived from an EMBL/GenBank/DDBJ whole genome shotgun (WGS) entry which is preliminary data.</text>
</comment>
<evidence type="ECO:0000256" key="1">
    <source>
        <dbReference type="SAM" id="SignalP"/>
    </source>
</evidence>
<evidence type="ECO:0008006" key="4">
    <source>
        <dbReference type="Google" id="ProtNLM"/>
    </source>
</evidence>
<dbReference type="AlphaFoldDB" id="A0A1Q2YKN1"/>
<protein>
    <recommendedName>
        <fullName evidence="4">Hyphally-regulated cell wall protein N-terminal domain-containing protein</fullName>
    </recommendedName>
</protein>
<keyword evidence="3" id="KW-1185">Reference proteome</keyword>
<proteinExistence type="predicted"/>
<dbReference type="Proteomes" id="UP000186136">
    <property type="component" value="Unassembled WGS sequence"/>
</dbReference>
<dbReference type="EMBL" id="BDGI01000159">
    <property type="protein sequence ID" value="GAV30106.1"/>
    <property type="molecule type" value="Genomic_DNA"/>
</dbReference>
<keyword evidence="1" id="KW-0732">Signal</keyword>
<reference evidence="2 3" key="1">
    <citation type="submission" date="2016-08" db="EMBL/GenBank/DDBJ databases">
        <title>Whole genome shotgun sequence of Pichia membranifaciens KS47-1.</title>
        <authorList>
            <person name="Konishi M."/>
            <person name="Ishida M."/>
            <person name="Arakawa T."/>
            <person name="Kato Y."/>
            <person name="Horiuchi J."/>
        </authorList>
    </citation>
    <scope>NUCLEOTIDE SEQUENCE [LARGE SCALE GENOMIC DNA]</scope>
    <source>
        <strain evidence="2 3">KS47-1</strain>
    </source>
</reference>
<dbReference type="Gene3D" id="2.60.120.1560">
    <property type="match status" value="1"/>
</dbReference>
<evidence type="ECO:0000313" key="3">
    <source>
        <dbReference type="Proteomes" id="UP000186136"/>
    </source>
</evidence>
<accession>A0A1Q2YKN1</accession>
<organism evidence="2 3">
    <name type="scientific">Pichia membranifaciens</name>
    <dbReference type="NCBI Taxonomy" id="4926"/>
    <lineage>
        <taxon>Eukaryota</taxon>
        <taxon>Fungi</taxon>
        <taxon>Dikarya</taxon>
        <taxon>Ascomycota</taxon>
        <taxon>Saccharomycotina</taxon>
        <taxon>Pichiomycetes</taxon>
        <taxon>Pichiales</taxon>
        <taxon>Pichiaceae</taxon>
        <taxon>Pichia</taxon>
    </lineage>
</organism>
<sequence length="125" mass="13419">MRVSLLSALLLAAPIVAAGDLLQTSVVGCNFDAISSNPGFDGKFYQFSDMATSLVSDPNFYAQGYQSGSVIGVASDISEINFSIPGGVQNINGVSVNSSNFAIEYTGYFKGMYLFQDFSFKLNFY</sequence>